<dbReference type="InterPro" id="IPR035907">
    <property type="entry name" value="Hppk_sf"/>
</dbReference>
<dbReference type="EMBL" id="BLXY01000001">
    <property type="protein sequence ID" value="GFO62993.1"/>
    <property type="molecule type" value="Genomic_DNA"/>
</dbReference>
<name>A0A6V8MTQ8_9BACT</name>
<accession>A0A6V8MTQ8</accession>
<dbReference type="GO" id="GO:0046656">
    <property type="term" value="P:folic acid biosynthetic process"/>
    <property type="evidence" value="ECO:0007669"/>
    <property type="project" value="UniProtKB-KW"/>
</dbReference>
<evidence type="ECO:0000256" key="2">
    <source>
        <dbReference type="ARBA" id="ARBA00005810"/>
    </source>
</evidence>
<evidence type="ECO:0000256" key="1">
    <source>
        <dbReference type="ARBA" id="ARBA00005051"/>
    </source>
</evidence>
<dbReference type="Gene3D" id="3.30.70.560">
    <property type="entry name" value="7,8-Dihydro-6-hydroxymethylpterin-pyrophosphokinase HPPK"/>
    <property type="match status" value="1"/>
</dbReference>
<evidence type="ECO:0000256" key="4">
    <source>
        <dbReference type="ARBA" id="ARBA00016218"/>
    </source>
</evidence>
<evidence type="ECO:0000256" key="5">
    <source>
        <dbReference type="ARBA" id="ARBA00022679"/>
    </source>
</evidence>
<evidence type="ECO:0000256" key="3">
    <source>
        <dbReference type="ARBA" id="ARBA00013253"/>
    </source>
</evidence>
<reference evidence="15" key="1">
    <citation type="submission" date="2020-06" db="EMBL/GenBank/DDBJ databases">
        <title>Draft genomic sequecing of Geomonas sp. Red736.</title>
        <authorList>
            <person name="Itoh H."/>
            <person name="Xu Z.X."/>
            <person name="Ushijima N."/>
            <person name="Masuda Y."/>
            <person name="Shiratori Y."/>
            <person name="Senoo K."/>
        </authorList>
    </citation>
    <scope>NUCLEOTIDE SEQUENCE [LARGE SCALE GENOMIC DNA]</scope>
    <source>
        <strain evidence="15">Red736</strain>
    </source>
</reference>
<dbReference type="PANTHER" id="PTHR43071:SF1">
    <property type="entry name" value="2-AMINO-4-HYDROXY-6-HYDROXYMETHYLDIHYDROPTERIDINE PYROPHOSPHOKINASE"/>
    <property type="match status" value="1"/>
</dbReference>
<evidence type="ECO:0000256" key="9">
    <source>
        <dbReference type="ARBA" id="ARBA00022909"/>
    </source>
</evidence>
<dbReference type="EC" id="2.7.6.3" evidence="3"/>
<dbReference type="CDD" id="cd00483">
    <property type="entry name" value="HPPK"/>
    <property type="match status" value="1"/>
</dbReference>
<evidence type="ECO:0000256" key="11">
    <source>
        <dbReference type="ARBA" id="ARBA00029766"/>
    </source>
</evidence>
<evidence type="ECO:0000256" key="8">
    <source>
        <dbReference type="ARBA" id="ARBA00022840"/>
    </source>
</evidence>
<comment type="similarity">
    <text evidence="2">Belongs to the HPPK family.</text>
</comment>
<dbReference type="GO" id="GO:0005524">
    <property type="term" value="F:ATP binding"/>
    <property type="evidence" value="ECO:0007669"/>
    <property type="project" value="UniProtKB-KW"/>
</dbReference>
<dbReference type="GO" id="GO:0016301">
    <property type="term" value="F:kinase activity"/>
    <property type="evidence" value="ECO:0007669"/>
    <property type="project" value="UniProtKB-KW"/>
</dbReference>
<protein>
    <recommendedName>
        <fullName evidence="4">2-amino-4-hydroxy-6-hydroxymethyldihydropteridine pyrophosphokinase</fullName>
        <ecNumber evidence="3">2.7.6.3</ecNumber>
    </recommendedName>
    <alternativeName>
        <fullName evidence="11">6-hydroxymethyl-7,8-dihydropterin pyrophosphokinase</fullName>
    </alternativeName>
    <alternativeName>
        <fullName evidence="12">7,8-dihydro-6-hydroxymethylpterin-pyrophosphokinase</fullName>
    </alternativeName>
</protein>
<dbReference type="AlphaFoldDB" id="A0A6V8MTQ8"/>
<sequence length="162" mass="18188">MEQCAYIGLGSNIGDRELKLLMAIAELGKLPQTRVTAVSPFYETEPVGGVPQDNFYNAVVRINTELAPLELLDRLKKLETGVFHRVPSQRWGARSMDLDILLYGELVFSCEQLTIPHPRLAERRFALQPLSDIAPDLVHPTLGKRIVELLTELTSPEKVVRI</sequence>
<evidence type="ECO:0000313" key="15">
    <source>
        <dbReference type="Proteomes" id="UP000568888"/>
    </source>
</evidence>
<evidence type="ECO:0000256" key="7">
    <source>
        <dbReference type="ARBA" id="ARBA00022777"/>
    </source>
</evidence>
<dbReference type="Pfam" id="PF01288">
    <property type="entry name" value="HPPK"/>
    <property type="match status" value="1"/>
</dbReference>
<dbReference type="UniPathway" id="UPA00077">
    <property type="reaction ID" value="UER00155"/>
</dbReference>
<dbReference type="RefSeq" id="WP_183345539.1">
    <property type="nucleotide sequence ID" value="NZ_BLXY01000001.1"/>
</dbReference>
<keyword evidence="9" id="KW-0289">Folate biosynthesis</keyword>
<evidence type="ECO:0000256" key="6">
    <source>
        <dbReference type="ARBA" id="ARBA00022741"/>
    </source>
</evidence>
<comment type="caution">
    <text evidence="14">The sequence shown here is derived from an EMBL/GenBank/DDBJ whole genome shotgun (WGS) entry which is preliminary data.</text>
</comment>
<keyword evidence="5" id="KW-0808">Transferase</keyword>
<dbReference type="Proteomes" id="UP000568888">
    <property type="component" value="Unassembled WGS sequence"/>
</dbReference>
<keyword evidence="7 14" id="KW-0418">Kinase</keyword>
<comment type="pathway">
    <text evidence="1">Cofactor biosynthesis; tetrahydrofolate biosynthesis; 2-amino-4-hydroxy-6-hydroxymethyl-7,8-dihydropteridine diphosphate from 7,8-dihydroneopterin triphosphate: step 4/4.</text>
</comment>
<evidence type="ECO:0000256" key="10">
    <source>
        <dbReference type="ARBA" id="ARBA00029409"/>
    </source>
</evidence>
<keyword evidence="8" id="KW-0067">ATP-binding</keyword>
<gene>
    <name evidence="14" type="primary">folK</name>
    <name evidence="14" type="ORF">GMPD_09120</name>
</gene>
<keyword evidence="6" id="KW-0547">Nucleotide-binding</keyword>
<evidence type="ECO:0000313" key="14">
    <source>
        <dbReference type="EMBL" id="GFO62993.1"/>
    </source>
</evidence>
<evidence type="ECO:0000259" key="13">
    <source>
        <dbReference type="PROSITE" id="PS00794"/>
    </source>
</evidence>
<organism evidence="14 15">
    <name type="scientific">Geomonas paludis</name>
    <dbReference type="NCBI Taxonomy" id="2740185"/>
    <lineage>
        <taxon>Bacteria</taxon>
        <taxon>Pseudomonadati</taxon>
        <taxon>Thermodesulfobacteriota</taxon>
        <taxon>Desulfuromonadia</taxon>
        <taxon>Geobacterales</taxon>
        <taxon>Geobacteraceae</taxon>
        <taxon>Geomonas</taxon>
    </lineage>
</organism>
<dbReference type="NCBIfam" id="TIGR01498">
    <property type="entry name" value="folK"/>
    <property type="match status" value="1"/>
</dbReference>
<dbReference type="PANTHER" id="PTHR43071">
    <property type="entry name" value="2-AMINO-4-HYDROXY-6-HYDROXYMETHYLDIHYDROPTERIDINE PYROPHOSPHOKINASE"/>
    <property type="match status" value="1"/>
</dbReference>
<dbReference type="SUPFAM" id="SSF55083">
    <property type="entry name" value="6-hydroxymethyl-7,8-dihydropterin pyrophosphokinase, HPPK"/>
    <property type="match status" value="1"/>
</dbReference>
<feature type="domain" description="7,8-dihydro-6-hydroxymethylpterin-pyrophosphokinase" evidence="13">
    <location>
        <begin position="90"/>
        <end position="101"/>
    </location>
</feature>
<dbReference type="InterPro" id="IPR000550">
    <property type="entry name" value="Hppk"/>
</dbReference>
<evidence type="ECO:0000256" key="12">
    <source>
        <dbReference type="ARBA" id="ARBA00033413"/>
    </source>
</evidence>
<comment type="function">
    <text evidence="10">Catalyzes the transfer of pyrophosphate from adenosine triphosphate (ATP) to 6-hydroxymethyl-7,8-dihydropterin, an enzymatic step in folate biosynthesis pathway.</text>
</comment>
<proteinExistence type="inferred from homology"/>
<dbReference type="GO" id="GO:0003848">
    <property type="term" value="F:2-amino-4-hydroxy-6-hydroxymethyldihydropteridine diphosphokinase activity"/>
    <property type="evidence" value="ECO:0007669"/>
    <property type="project" value="UniProtKB-EC"/>
</dbReference>
<dbReference type="PROSITE" id="PS00794">
    <property type="entry name" value="HPPK"/>
    <property type="match status" value="1"/>
</dbReference>
<dbReference type="GO" id="GO:0046654">
    <property type="term" value="P:tetrahydrofolate biosynthetic process"/>
    <property type="evidence" value="ECO:0007669"/>
    <property type="project" value="UniProtKB-UniPathway"/>
</dbReference>